<gene>
    <name evidence="1" type="ORF">KHA93_07590</name>
</gene>
<organism evidence="1 2">
    <name type="scientific">Lederbergia citrisecunda</name>
    <dbReference type="NCBI Taxonomy" id="2833583"/>
    <lineage>
        <taxon>Bacteria</taxon>
        <taxon>Bacillati</taxon>
        <taxon>Bacillota</taxon>
        <taxon>Bacilli</taxon>
        <taxon>Bacillales</taxon>
        <taxon>Bacillaceae</taxon>
        <taxon>Lederbergia</taxon>
    </lineage>
</organism>
<dbReference type="PROSITE" id="PS51257">
    <property type="entry name" value="PROKAR_LIPOPROTEIN"/>
    <property type="match status" value="1"/>
</dbReference>
<protein>
    <submittedName>
        <fullName evidence="1">Uncharacterized protein</fullName>
    </submittedName>
</protein>
<dbReference type="RefSeq" id="WP_213110189.1">
    <property type="nucleotide sequence ID" value="NZ_JAGYPJ010000001.1"/>
</dbReference>
<reference evidence="1 2" key="1">
    <citation type="submission" date="2021-05" db="EMBL/GenBank/DDBJ databases">
        <title>Novel Bacillus species.</title>
        <authorList>
            <person name="Liu G."/>
        </authorList>
    </citation>
    <scope>NUCLEOTIDE SEQUENCE [LARGE SCALE GENOMIC DNA]</scope>
    <source>
        <strain evidence="1 2">FJAT-49732</strain>
    </source>
</reference>
<sequence length="235" mass="27048">MKLYLNIAILLLTSFLLSGCLYPQEKRVENQIPYEDQIKSVQTAVDQYRELNDGLIPIKTRENDTPIYIKYPIEFSKLAPRFLAAPPGNAYESGGVFQYVLIDVETNPTVKVFDLRIAEKIREVKLRIKTQGYPPFKEAISNNIYSLDYKRLGYKSEPYIISPFTKNNLPLVINIDGEVFVDYISDLYLTLKETGKTYKQGEDITSVLTEHSLFVPAYSLSYTVDKNNEPIYMEK</sequence>
<dbReference type="EMBL" id="JAGYPJ010000001">
    <property type="protein sequence ID" value="MBS4199513.1"/>
    <property type="molecule type" value="Genomic_DNA"/>
</dbReference>
<comment type="caution">
    <text evidence="1">The sequence shown here is derived from an EMBL/GenBank/DDBJ whole genome shotgun (WGS) entry which is preliminary data.</text>
</comment>
<dbReference type="AlphaFoldDB" id="A0A942TLM6"/>
<keyword evidence="2" id="KW-1185">Reference proteome</keyword>
<accession>A0A942TLM6</accession>
<evidence type="ECO:0000313" key="1">
    <source>
        <dbReference type="EMBL" id="MBS4199513.1"/>
    </source>
</evidence>
<name>A0A942TLM6_9BACI</name>
<dbReference type="Proteomes" id="UP000682713">
    <property type="component" value="Unassembled WGS sequence"/>
</dbReference>
<proteinExistence type="predicted"/>
<evidence type="ECO:0000313" key="2">
    <source>
        <dbReference type="Proteomes" id="UP000682713"/>
    </source>
</evidence>